<keyword evidence="1" id="KW-0813">Transport</keyword>
<evidence type="ECO:0000256" key="2">
    <source>
        <dbReference type="ARBA" id="ARBA00022475"/>
    </source>
</evidence>
<keyword evidence="4" id="KW-0653">Protein transport</keyword>
<keyword evidence="3" id="KW-0812">Transmembrane</keyword>
<dbReference type="InterPro" id="IPR022813">
    <property type="entry name" value="SecD/SecF_arch_bac"/>
</dbReference>
<evidence type="ECO:0008006" key="12">
    <source>
        <dbReference type="Google" id="ProtNLM"/>
    </source>
</evidence>
<feature type="non-terminal residue" evidence="11">
    <location>
        <position position="426"/>
    </location>
</feature>
<dbReference type="AlphaFoldDB" id="A0A382EGZ3"/>
<dbReference type="PANTHER" id="PTHR30081">
    <property type="entry name" value="PROTEIN-EXPORT MEMBRANE PROTEIN SEC"/>
    <property type="match status" value="1"/>
</dbReference>
<accession>A0A382EGZ3</accession>
<evidence type="ECO:0000256" key="6">
    <source>
        <dbReference type="ARBA" id="ARBA00023010"/>
    </source>
</evidence>
<dbReference type="InterPro" id="IPR054384">
    <property type="entry name" value="SecDF_P1_head"/>
</dbReference>
<proteinExistence type="predicted"/>
<dbReference type="InterPro" id="IPR022646">
    <property type="entry name" value="SecD/SecF_CS"/>
</dbReference>
<keyword evidence="5" id="KW-1133">Transmembrane helix</keyword>
<keyword evidence="7" id="KW-0472">Membrane</keyword>
<feature type="domain" description="Protein translocase subunit SecDF P1" evidence="9">
    <location>
        <begin position="84"/>
        <end position="141"/>
    </location>
</feature>
<dbReference type="Gene3D" id="3.30.70.3220">
    <property type="match status" value="1"/>
</dbReference>
<dbReference type="EMBL" id="UINC01044510">
    <property type="protein sequence ID" value="SVB50066.1"/>
    <property type="molecule type" value="Genomic_DNA"/>
</dbReference>
<evidence type="ECO:0000256" key="7">
    <source>
        <dbReference type="ARBA" id="ARBA00023136"/>
    </source>
</evidence>
<dbReference type="Gene3D" id="3.30.1360.200">
    <property type="match status" value="1"/>
</dbReference>
<evidence type="ECO:0000256" key="3">
    <source>
        <dbReference type="ARBA" id="ARBA00022692"/>
    </source>
</evidence>
<evidence type="ECO:0000256" key="4">
    <source>
        <dbReference type="ARBA" id="ARBA00022927"/>
    </source>
</evidence>
<evidence type="ECO:0000259" key="9">
    <source>
        <dbReference type="Pfam" id="PF21760"/>
    </source>
</evidence>
<dbReference type="Pfam" id="PF22599">
    <property type="entry name" value="SecDF_P1_head"/>
    <property type="match status" value="1"/>
</dbReference>
<dbReference type="PANTHER" id="PTHR30081:SF1">
    <property type="entry name" value="PROTEIN TRANSLOCASE SUBUNIT SECD"/>
    <property type="match status" value="1"/>
</dbReference>
<dbReference type="Pfam" id="PF21760">
    <property type="entry name" value="SecD_1st"/>
    <property type="match status" value="1"/>
</dbReference>
<feature type="compositionally biased region" description="Low complexity" evidence="8">
    <location>
        <begin position="160"/>
        <end position="170"/>
    </location>
</feature>
<dbReference type="GO" id="GO:0015031">
    <property type="term" value="P:protein transport"/>
    <property type="evidence" value="ECO:0007669"/>
    <property type="project" value="UniProtKB-KW"/>
</dbReference>
<name>A0A382EGZ3_9ZZZZ</name>
<evidence type="ECO:0000256" key="8">
    <source>
        <dbReference type="SAM" id="MobiDB-lite"/>
    </source>
</evidence>
<keyword evidence="6" id="KW-0811">Translocation</keyword>
<keyword evidence="2" id="KW-1003">Cell membrane</keyword>
<evidence type="ECO:0000256" key="5">
    <source>
        <dbReference type="ARBA" id="ARBA00022989"/>
    </source>
</evidence>
<organism evidence="11">
    <name type="scientific">marine metagenome</name>
    <dbReference type="NCBI Taxonomy" id="408172"/>
    <lineage>
        <taxon>unclassified sequences</taxon>
        <taxon>metagenomes</taxon>
        <taxon>ecological metagenomes</taxon>
    </lineage>
</organism>
<sequence>MRQNWKPLLIVALVVTAAFHLYPTIEFYSMDVDARQQMERDRPTTYYDLQKRSINLGLDLQGGIHLVMEVVTEGLEPDQARDAVDRAQEVVRNRVDQFGVAEPTIQRQGENRIIVELPGLQDVERAKNLIGQTALLEFQLLEPEEDRDRLLQRIDAVLAASEPDAAPESAPGDDETTDDGEAVVDSAAHEVATSSLFGETAEVGDDGSGLFGDEQETPEPAAGLLARLIRVGPEVGVLKRDLAAVKAKLLDPRAQSLIPSDVEFLFTSRSEGPEDSPYYVLYLVRTRPEMTGDMIADAQVTIGQSIDYMGQPIVDLVTTDDGVRRFRTVTGAHIGDRLAIVLDGAVYSAPTIQSKIMNGRSIITGSGTQEEAKDLAIVLRAGALPAEVEIIEDRTVGPSLGRDSIEQGRVAGIISMVIVALFMIAY</sequence>
<feature type="region of interest" description="Disordered" evidence="8">
    <location>
        <begin position="160"/>
        <end position="180"/>
    </location>
</feature>
<feature type="compositionally biased region" description="Acidic residues" evidence="8">
    <location>
        <begin position="171"/>
        <end position="180"/>
    </location>
</feature>
<dbReference type="InterPro" id="IPR048631">
    <property type="entry name" value="SecD_1st"/>
</dbReference>
<protein>
    <recommendedName>
        <fullName evidence="12">Protein translocase subunit SecD</fullName>
    </recommendedName>
</protein>
<evidence type="ECO:0000259" key="10">
    <source>
        <dbReference type="Pfam" id="PF22599"/>
    </source>
</evidence>
<dbReference type="GO" id="GO:0005886">
    <property type="term" value="C:plasma membrane"/>
    <property type="evidence" value="ECO:0007669"/>
    <property type="project" value="TreeGrafter"/>
</dbReference>
<evidence type="ECO:0000313" key="11">
    <source>
        <dbReference type="EMBL" id="SVB50066.1"/>
    </source>
</evidence>
<evidence type="ECO:0000256" key="1">
    <source>
        <dbReference type="ARBA" id="ARBA00022448"/>
    </source>
</evidence>
<dbReference type="Pfam" id="PF07549">
    <property type="entry name" value="Sec_GG"/>
    <property type="match status" value="1"/>
</dbReference>
<reference evidence="11" key="1">
    <citation type="submission" date="2018-05" db="EMBL/GenBank/DDBJ databases">
        <authorList>
            <person name="Lanie J.A."/>
            <person name="Ng W.-L."/>
            <person name="Kazmierczak K.M."/>
            <person name="Andrzejewski T.M."/>
            <person name="Davidsen T.M."/>
            <person name="Wayne K.J."/>
            <person name="Tettelin H."/>
            <person name="Glass J.I."/>
            <person name="Rusch D."/>
            <person name="Podicherti R."/>
            <person name="Tsui H.-C.T."/>
            <person name="Winkler M.E."/>
        </authorList>
    </citation>
    <scope>NUCLEOTIDE SEQUENCE</scope>
</reference>
<feature type="domain" description="SecDF P1 head subdomain" evidence="10">
    <location>
        <begin position="282"/>
        <end position="386"/>
    </location>
</feature>
<feature type="region of interest" description="Disordered" evidence="8">
    <location>
        <begin position="194"/>
        <end position="216"/>
    </location>
</feature>
<gene>
    <name evidence="11" type="ORF">METZ01_LOCUS202920</name>
</gene>